<feature type="compositionally biased region" description="Low complexity" evidence="1">
    <location>
        <begin position="27"/>
        <end position="55"/>
    </location>
</feature>
<gene>
    <name evidence="2" type="ORF">BDA96_10G011300</name>
</gene>
<evidence type="ECO:0000313" key="2">
    <source>
        <dbReference type="EMBL" id="KAG0512418.1"/>
    </source>
</evidence>
<feature type="compositionally biased region" description="Basic residues" evidence="1">
    <location>
        <begin position="100"/>
        <end position="115"/>
    </location>
</feature>
<accession>A0A921PXF7</accession>
<proteinExistence type="predicted"/>
<feature type="region of interest" description="Disordered" evidence="1">
    <location>
        <begin position="1"/>
        <end position="160"/>
    </location>
</feature>
<dbReference type="EMBL" id="CM027689">
    <property type="protein sequence ID" value="KAG0512418.1"/>
    <property type="molecule type" value="Genomic_DNA"/>
</dbReference>
<dbReference type="AlphaFoldDB" id="A0A921PXF7"/>
<reference evidence="2" key="2">
    <citation type="submission" date="2020-10" db="EMBL/GenBank/DDBJ databases">
        <authorList>
            <person name="Cooper E.A."/>
            <person name="Brenton Z.W."/>
            <person name="Flinn B.S."/>
            <person name="Jenkins J."/>
            <person name="Shu S."/>
            <person name="Flowers D."/>
            <person name="Luo F."/>
            <person name="Wang Y."/>
            <person name="Xia P."/>
            <person name="Barry K."/>
            <person name="Daum C."/>
            <person name="Lipzen A."/>
            <person name="Yoshinaga Y."/>
            <person name="Schmutz J."/>
            <person name="Saski C."/>
            <person name="Vermerris W."/>
            <person name="Kresovich S."/>
        </authorList>
    </citation>
    <scope>NUCLEOTIDE SEQUENCE</scope>
</reference>
<name>A0A921PXF7_SORBI</name>
<evidence type="ECO:0000256" key="1">
    <source>
        <dbReference type="SAM" id="MobiDB-lite"/>
    </source>
</evidence>
<comment type="caution">
    <text evidence="2">The sequence shown here is derived from an EMBL/GenBank/DDBJ whole genome shotgun (WGS) entry which is preliminary data.</text>
</comment>
<protein>
    <submittedName>
        <fullName evidence="2">Uncharacterized protein</fullName>
    </submittedName>
</protein>
<feature type="compositionally biased region" description="Low complexity" evidence="1">
    <location>
        <begin position="70"/>
        <end position="82"/>
    </location>
</feature>
<dbReference type="Proteomes" id="UP000807115">
    <property type="component" value="Chromosome 10"/>
</dbReference>
<evidence type="ECO:0000313" key="3">
    <source>
        <dbReference type="Proteomes" id="UP000807115"/>
    </source>
</evidence>
<sequence length="160" mass="16921">MAPLPVPVHPPIAPIPVPPPPLPPPGAEARPTTRSPTTTAPRGSVTSNRCRSSSSGAVPTPWPCGPAFVASASAKWSATTASEPSWSGSRPMARSIVSSARRRTTTLHAPARRSRSNTPSSPRARRSFSRRVSTLHSTRCAVPRPGLRWPSAATRIPMKT</sequence>
<reference evidence="2" key="1">
    <citation type="journal article" date="2019" name="BMC Genomics">
        <title>A new reference genome for Sorghum bicolor reveals high levels of sequence similarity between sweet and grain genotypes: implications for the genetics of sugar metabolism.</title>
        <authorList>
            <person name="Cooper E.A."/>
            <person name="Brenton Z.W."/>
            <person name="Flinn B.S."/>
            <person name="Jenkins J."/>
            <person name="Shu S."/>
            <person name="Flowers D."/>
            <person name="Luo F."/>
            <person name="Wang Y."/>
            <person name="Xia P."/>
            <person name="Barry K."/>
            <person name="Daum C."/>
            <person name="Lipzen A."/>
            <person name="Yoshinaga Y."/>
            <person name="Schmutz J."/>
            <person name="Saski C."/>
            <person name="Vermerris W."/>
            <person name="Kresovich S."/>
        </authorList>
    </citation>
    <scope>NUCLEOTIDE SEQUENCE</scope>
</reference>
<feature type="compositionally biased region" description="Pro residues" evidence="1">
    <location>
        <begin position="1"/>
        <end position="26"/>
    </location>
</feature>
<organism evidence="2 3">
    <name type="scientific">Sorghum bicolor</name>
    <name type="common">Sorghum</name>
    <name type="synonym">Sorghum vulgare</name>
    <dbReference type="NCBI Taxonomy" id="4558"/>
    <lineage>
        <taxon>Eukaryota</taxon>
        <taxon>Viridiplantae</taxon>
        <taxon>Streptophyta</taxon>
        <taxon>Embryophyta</taxon>
        <taxon>Tracheophyta</taxon>
        <taxon>Spermatophyta</taxon>
        <taxon>Magnoliopsida</taxon>
        <taxon>Liliopsida</taxon>
        <taxon>Poales</taxon>
        <taxon>Poaceae</taxon>
        <taxon>PACMAD clade</taxon>
        <taxon>Panicoideae</taxon>
        <taxon>Andropogonodae</taxon>
        <taxon>Andropogoneae</taxon>
        <taxon>Sorghinae</taxon>
        <taxon>Sorghum</taxon>
    </lineage>
</organism>